<proteinExistence type="predicted"/>
<evidence type="ECO:0000259" key="1">
    <source>
        <dbReference type="Pfam" id="PF13521"/>
    </source>
</evidence>
<evidence type="ECO:0000313" key="2">
    <source>
        <dbReference type="EMBL" id="SHL14397.1"/>
    </source>
</evidence>
<dbReference type="RefSeq" id="WP_073078847.1">
    <property type="nucleotide sequence ID" value="NZ_FRBL01000002.1"/>
</dbReference>
<dbReference type="Proteomes" id="UP000184420">
    <property type="component" value="Unassembled WGS sequence"/>
</dbReference>
<gene>
    <name evidence="2" type="ORF">SAMN05444266_102195</name>
</gene>
<accession>A0A1M6Y840</accession>
<dbReference type="STRING" id="1419482.SAMN05444266_102195"/>
<dbReference type="InterPro" id="IPR038727">
    <property type="entry name" value="NadR/Ttd14_AAA_dom"/>
</dbReference>
<sequence>MHSKENFFILTGGPGAGKSTLLEALGQRGYDTVPEAGRIIIQEQVKLKGNALPWADTAAYSQRMLEKSIADYQEFLTTTNTCFFDRGIPDVLGYVQLINGPDTALYESAVAEFRYNTDVFILPPWKDIYQQDTERKQDFETAVATYRQMVETYTANGYTLIEVPHDVPTARATFVLNHLYTLRTL</sequence>
<dbReference type="Pfam" id="PF13521">
    <property type="entry name" value="AAA_28"/>
    <property type="match status" value="1"/>
</dbReference>
<name>A0A1M6Y840_9BACT</name>
<keyword evidence="3" id="KW-1185">Reference proteome</keyword>
<reference evidence="2 3" key="1">
    <citation type="submission" date="2016-11" db="EMBL/GenBank/DDBJ databases">
        <authorList>
            <person name="Jaros S."/>
            <person name="Januszkiewicz K."/>
            <person name="Wedrychowicz H."/>
        </authorList>
    </citation>
    <scope>NUCLEOTIDE SEQUENCE [LARGE SCALE GENOMIC DNA]</scope>
    <source>
        <strain evidence="2 3">DSM 27406</strain>
    </source>
</reference>
<dbReference type="SUPFAM" id="SSF52540">
    <property type="entry name" value="P-loop containing nucleoside triphosphate hydrolases"/>
    <property type="match status" value="1"/>
</dbReference>
<feature type="domain" description="NadR/Ttd14 AAA" evidence="1">
    <location>
        <begin position="8"/>
        <end position="166"/>
    </location>
</feature>
<protein>
    <submittedName>
        <fullName evidence="2">Predicted ATPase</fullName>
    </submittedName>
</protein>
<dbReference type="AlphaFoldDB" id="A0A1M6Y840"/>
<dbReference type="Gene3D" id="3.40.50.300">
    <property type="entry name" value="P-loop containing nucleotide triphosphate hydrolases"/>
    <property type="match status" value="1"/>
</dbReference>
<evidence type="ECO:0000313" key="3">
    <source>
        <dbReference type="Proteomes" id="UP000184420"/>
    </source>
</evidence>
<dbReference type="EMBL" id="FRBL01000002">
    <property type="protein sequence ID" value="SHL14397.1"/>
    <property type="molecule type" value="Genomic_DNA"/>
</dbReference>
<organism evidence="2 3">
    <name type="scientific">Chitinophaga jiangningensis</name>
    <dbReference type="NCBI Taxonomy" id="1419482"/>
    <lineage>
        <taxon>Bacteria</taxon>
        <taxon>Pseudomonadati</taxon>
        <taxon>Bacteroidota</taxon>
        <taxon>Chitinophagia</taxon>
        <taxon>Chitinophagales</taxon>
        <taxon>Chitinophagaceae</taxon>
        <taxon>Chitinophaga</taxon>
    </lineage>
</organism>
<dbReference type="InterPro" id="IPR027417">
    <property type="entry name" value="P-loop_NTPase"/>
</dbReference>
<dbReference type="OrthoDB" id="5638848at2"/>